<reference evidence="1 2" key="1">
    <citation type="submission" date="2021-03" db="EMBL/GenBank/DDBJ databases">
        <title>Sequencing the genomes of 1000 actinobacteria strains.</title>
        <authorList>
            <person name="Klenk H.-P."/>
        </authorList>
    </citation>
    <scope>NUCLEOTIDE SEQUENCE [LARGE SCALE GENOMIC DNA]</scope>
    <source>
        <strain evidence="1 2">DSM 46670</strain>
    </source>
</reference>
<evidence type="ECO:0000313" key="2">
    <source>
        <dbReference type="Proteomes" id="UP001519332"/>
    </source>
</evidence>
<evidence type="ECO:0000313" key="1">
    <source>
        <dbReference type="EMBL" id="MBP2325709.1"/>
    </source>
</evidence>
<dbReference type="EMBL" id="JAGINW010000001">
    <property type="protein sequence ID" value="MBP2325709.1"/>
    <property type="molecule type" value="Genomic_DNA"/>
</dbReference>
<protein>
    <submittedName>
        <fullName evidence="1">Uncharacterized protein</fullName>
    </submittedName>
</protein>
<gene>
    <name evidence="1" type="ORF">JOF56_006094</name>
</gene>
<organism evidence="1 2">
    <name type="scientific">Kibdelosporangium banguiense</name>
    <dbReference type="NCBI Taxonomy" id="1365924"/>
    <lineage>
        <taxon>Bacteria</taxon>
        <taxon>Bacillati</taxon>
        <taxon>Actinomycetota</taxon>
        <taxon>Actinomycetes</taxon>
        <taxon>Pseudonocardiales</taxon>
        <taxon>Pseudonocardiaceae</taxon>
        <taxon>Kibdelosporangium</taxon>
    </lineage>
</organism>
<keyword evidence="2" id="KW-1185">Reference proteome</keyword>
<proteinExistence type="predicted"/>
<sequence>MAAHWGTFNKNYDHRTCLSMSSTAVSDYALQIYDNAWDGDYIVIGGGRGDLVVQVTCVPQGGNNTWIAVTAWASDSGAAEQARNTIREQIVRMVNID</sequence>
<name>A0ABS4TMW9_9PSEU</name>
<accession>A0ABS4TMW9</accession>
<comment type="caution">
    <text evidence="1">The sequence shown here is derived from an EMBL/GenBank/DDBJ whole genome shotgun (WGS) entry which is preliminary data.</text>
</comment>
<dbReference type="Proteomes" id="UP001519332">
    <property type="component" value="Unassembled WGS sequence"/>
</dbReference>
<dbReference type="RefSeq" id="WP_209642875.1">
    <property type="nucleotide sequence ID" value="NZ_JAGINW010000001.1"/>
</dbReference>